<protein>
    <recommendedName>
        <fullName evidence="2">EthD domain-containing protein</fullName>
    </recommendedName>
</protein>
<evidence type="ECO:0000256" key="1">
    <source>
        <dbReference type="ARBA" id="ARBA00005986"/>
    </source>
</evidence>
<sequence>MTYNVLIFAYRKEGWTPEQFKDHYETKHLPLMQSIGGSLFPLAHTRRYLHREKTAAAEGGPTGNAYYPATVPMGSQSDFDYDAIAELEFEDADHFQRFSALLASPEFAPQVAADTTEFMAAEKTKVVIIGDVIRTQRSSN</sequence>
<dbReference type="Proteomes" id="UP000829685">
    <property type="component" value="Unassembled WGS sequence"/>
</dbReference>
<reference evidence="3" key="1">
    <citation type="submission" date="2021-03" db="EMBL/GenBank/DDBJ databases">
        <title>Revisited historic fungal species revealed as producer of novel bioactive compounds through whole genome sequencing and comparative genomics.</title>
        <authorList>
            <person name="Vignolle G.A."/>
            <person name="Hochenegger N."/>
            <person name="Mach R.L."/>
            <person name="Mach-Aigner A.R."/>
            <person name="Javad Rahimi M."/>
            <person name="Salim K.A."/>
            <person name="Chan C.M."/>
            <person name="Lim L.B.L."/>
            <person name="Cai F."/>
            <person name="Druzhinina I.S."/>
            <person name="U'Ren J.M."/>
            <person name="Derntl C."/>
        </authorList>
    </citation>
    <scope>NUCLEOTIDE SEQUENCE</scope>
    <source>
        <strain evidence="3">TUCIM 5799</strain>
    </source>
</reference>
<name>A0A9P9WJ71_9PEZI</name>
<dbReference type="InterPro" id="IPR011008">
    <property type="entry name" value="Dimeric_a/b-barrel"/>
</dbReference>
<evidence type="ECO:0000313" key="3">
    <source>
        <dbReference type="EMBL" id="KAI1866446.1"/>
    </source>
</evidence>
<dbReference type="InterPro" id="IPR009799">
    <property type="entry name" value="EthD_dom"/>
</dbReference>
<dbReference type="SUPFAM" id="SSF54909">
    <property type="entry name" value="Dimeric alpha+beta barrel"/>
    <property type="match status" value="1"/>
</dbReference>
<dbReference type="EMBL" id="JAFIMR010000020">
    <property type="protein sequence ID" value="KAI1866446.1"/>
    <property type="molecule type" value="Genomic_DNA"/>
</dbReference>
<comment type="caution">
    <text evidence="3">The sequence shown here is derived from an EMBL/GenBank/DDBJ whole genome shotgun (WGS) entry which is preliminary data.</text>
</comment>
<proteinExistence type="inferred from homology"/>
<feature type="domain" description="EthD" evidence="2">
    <location>
        <begin position="12"/>
        <end position="120"/>
    </location>
</feature>
<keyword evidence="4" id="KW-1185">Reference proteome</keyword>
<dbReference type="Gene3D" id="3.30.70.100">
    <property type="match status" value="1"/>
</dbReference>
<accession>A0A9P9WJ71</accession>
<dbReference type="GO" id="GO:0016491">
    <property type="term" value="F:oxidoreductase activity"/>
    <property type="evidence" value="ECO:0007669"/>
    <property type="project" value="InterPro"/>
</dbReference>
<dbReference type="Pfam" id="PF07110">
    <property type="entry name" value="EthD"/>
    <property type="match status" value="1"/>
</dbReference>
<evidence type="ECO:0000313" key="4">
    <source>
        <dbReference type="Proteomes" id="UP000829685"/>
    </source>
</evidence>
<comment type="similarity">
    <text evidence="1">Belongs to the tpcK family.</text>
</comment>
<dbReference type="AlphaFoldDB" id="A0A9P9WJ71"/>
<gene>
    <name evidence="3" type="ORF">JX265_007747</name>
</gene>
<organism evidence="3 4">
    <name type="scientific">Neoarthrinium moseri</name>
    <dbReference type="NCBI Taxonomy" id="1658444"/>
    <lineage>
        <taxon>Eukaryota</taxon>
        <taxon>Fungi</taxon>
        <taxon>Dikarya</taxon>
        <taxon>Ascomycota</taxon>
        <taxon>Pezizomycotina</taxon>
        <taxon>Sordariomycetes</taxon>
        <taxon>Xylariomycetidae</taxon>
        <taxon>Amphisphaeriales</taxon>
        <taxon>Apiosporaceae</taxon>
        <taxon>Neoarthrinium</taxon>
    </lineage>
</organism>
<evidence type="ECO:0000259" key="2">
    <source>
        <dbReference type="Pfam" id="PF07110"/>
    </source>
</evidence>